<evidence type="ECO:0000313" key="10">
    <source>
        <dbReference type="Proteomes" id="UP001417504"/>
    </source>
</evidence>
<dbReference type="Pfam" id="PF00790">
    <property type="entry name" value="VHS"/>
    <property type="match status" value="1"/>
</dbReference>
<feature type="domain" description="VHS" evidence="7">
    <location>
        <begin position="15"/>
        <end position="144"/>
    </location>
</feature>
<feature type="compositionally biased region" description="Low complexity" evidence="6">
    <location>
        <begin position="444"/>
        <end position="453"/>
    </location>
</feature>
<dbReference type="Gene3D" id="1.25.40.90">
    <property type="match status" value="1"/>
</dbReference>
<evidence type="ECO:0000256" key="2">
    <source>
        <dbReference type="ARBA" id="ARBA00007708"/>
    </source>
</evidence>
<evidence type="ECO:0000313" key="9">
    <source>
        <dbReference type="EMBL" id="KAK9124668.1"/>
    </source>
</evidence>
<gene>
    <name evidence="9" type="ORF">Sjap_014270</name>
</gene>
<feature type="region of interest" description="Disordered" evidence="6">
    <location>
        <begin position="273"/>
        <end position="327"/>
    </location>
</feature>
<dbReference type="EMBL" id="JBBNAE010000005">
    <property type="protein sequence ID" value="KAK9124668.1"/>
    <property type="molecule type" value="Genomic_DNA"/>
</dbReference>
<dbReference type="InterPro" id="IPR044836">
    <property type="entry name" value="TOL_plant"/>
</dbReference>
<dbReference type="GO" id="GO:0005737">
    <property type="term" value="C:cytoplasm"/>
    <property type="evidence" value="ECO:0007669"/>
    <property type="project" value="UniProtKB-ARBA"/>
</dbReference>
<dbReference type="Gene3D" id="1.20.58.160">
    <property type="match status" value="1"/>
</dbReference>
<dbReference type="CDD" id="cd14231">
    <property type="entry name" value="GAT_GGA-like_plant"/>
    <property type="match status" value="1"/>
</dbReference>
<dbReference type="InterPro" id="IPR008942">
    <property type="entry name" value="ENTH_VHS"/>
</dbReference>
<evidence type="ECO:0000256" key="5">
    <source>
        <dbReference type="ARBA" id="ARBA00023136"/>
    </source>
</evidence>
<dbReference type="InterPro" id="IPR038425">
    <property type="entry name" value="GAT_sf"/>
</dbReference>
<feature type="compositionally biased region" description="Basic and acidic residues" evidence="6">
    <location>
        <begin position="291"/>
        <end position="307"/>
    </location>
</feature>
<keyword evidence="5" id="KW-0472">Membrane</keyword>
<dbReference type="GO" id="GO:0043328">
    <property type="term" value="P:protein transport to vacuole involved in ubiquitin-dependent protein catabolic process via the multivesicular body sorting pathway"/>
    <property type="evidence" value="ECO:0007669"/>
    <property type="project" value="InterPro"/>
</dbReference>
<keyword evidence="3" id="KW-0813">Transport</keyword>
<proteinExistence type="inferred from homology"/>
<dbReference type="GO" id="GO:0016020">
    <property type="term" value="C:membrane"/>
    <property type="evidence" value="ECO:0007669"/>
    <property type="project" value="UniProtKB-SubCell"/>
</dbReference>
<reference evidence="9 10" key="1">
    <citation type="submission" date="2024-01" db="EMBL/GenBank/DDBJ databases">
        <title>Genome assemblies of Stephania.</title>
        <authorList>
            <person name="Yang L."/>
        </authorList>
    </citation>
    <scope>NUCLEOTIDE SEQUENCE [LARGE SCALE GENOMIC DNA]</scope>
    <source>
        <strain evidence="9">QJT</strain>
        <tissue evidence="9">Leaf</tissue>
    </source>
</reference>
<feature type="domain" description="GAT" evidence="8">
    <location>
        <begin position="187"/>
        <end position="275"/>
    </location>
</feature>
<feature type="region of interest" description="Disordered" evidence="6">
    <location>
        <begin position="417"/>
        <end position="456"/>
    </location>
</feature>
<feature type="compositionally biased region" description="Pro residues" evidence="6">
    <location>
        <begin position="525"/>
        <end position="537"/>
    </location>
</feature>
<organism evidence="9 10">
    <name type="scientific">Stephania japonica</name>
    <dbReference type="NCBI Taxonomy" id="461633"/>
    <lineage>
        <taxon>Eukaryota</taxon>
        <taxon>Viridiplantae</taxon>
        <taxon>Streptophyta</taxon>
        <taxon>Embryophyta</taxon>
        <taxon>Tracheophyta</taxon>
        <taxon>Spermatophyta</taxon>
        <taxon>Magnoliopsida</taxon>
        <taxon>Ranunculales</taxon>
        <taxon>Menispermaceae</taxon>
        <taxon>Menispermoideae</taxon>
        <taxon>Cissampelideae</taxon>
        <taxon>Stephania</taxon>
    </lineage>
</organism>
<dbReference type="PROSITE" id="PS50909">
    <property type="entry name" value="GAT"/>
    <property type="match status" value="1"/>
</dbReference>
<keyword evidence="10" id="KW-1185">Reference proteome</keyword>
<dbReference type="PANTHER" id="PTHR45898">
    <property type="entry name" value="TOM1-LIKE PROTEIN"/>
    <property type="match status" value="1"/>
</dbReference>
<dbReference type="Proteomes" id="UP001417504">
    <property type="component" value="Unassembled WGS sequence"/>
</dbReference>
<evidence type="ECO:0000256" key="6">
    <source>
        <dbReference type="SAM" id="MobiDB-lite"/>
    </source>
</evidence>
<feature type="region of interest" description="Disordered" evidence="6">
    <location>
        <begin position="472"/>
        <end position="583"/>
    </location>
</feature>
<name>A0AAP0J1C4_9MAGN</name>
<comment type="caution">
    <text evidence="9">The sequence shown here is derived from an EMBL/GenBank/DDBJ whole genome shotgun (WGS) entry which is preliminary data.</text>
</comment>
<evidence type="ECO:0000256" key="1">
    <source>
        <dbReference type="ARBA" id="ARBA00004170"/>
    </source>
</evidence>
<feature type="compositionally biased region" description="Low complexity" evidence="6">
    <location>
        <begin position="417"/>
        <end position="432"/>
    </location>
</feature>
<accession>A0AAP0J1C4</accession>
<dbReference type="CDD" id="cd03561">
    <property type="entry name" value="VHS"/>
    <property type="match status" value="1"/>
</dbReference>
<dbReference type="SUPFAM" id="SSF89009">
    <property type="entry name" value="GAT-like domain"/>
    <property type="match status" value="1"/>
</dbReference>
<dbReference type="PROSITE" id="PS50179">
    <property type="entry name" value="VHS"/>
    <property type="match status" value="1"/>
</dbReference>
<protein>
    <submittedName>
        <fullName evidence="9">Uncharacterized protein</fullName>
    </submittedName>
</protein>
<feature type="compositionally biased region" description="Polar residues" evidence="6">
    <location>
        <begin position="361"/>
        <end position="380"/>
    </location>
</feature>
<dbReference type="PANTHER" id="PTHR45898:SF2">
    <property type="entry name" value="TOM1-LIKE PROTEIN 6"/>
    <property type="match status" value="1"/>
</dbReference>
<dbReference type="GO" id="GO:0043130">
    <property type="term" value="F:ubiquitin binding"/>
    <property type="evidence" value="ECO:0007669"/>
    <property type="project" value="InterPro"/>
</dbReference>
<dbReference type="SUPFAM" id="SSF48464">
    <property type="entry name" value="ENTH/VHS domain"/>
    <property type="match status" value="1"/>
</dbReference>
<dbReference type="Pfam" id="PF03127">
    <property type="entry name" value="GAT"/>
    <property type="match status" value="1"/>
</dbReference>
<sequence>MSSSSSSASVRVEKATSDLLMGPDWTMNMDICDSINSHNWQAKDVVKAVKKRLQNKNPRIQILSLTLLETMIKNCGDFLHFQIAEKNILQEMIKIVKKKTDMQVRDKILVLLDSWQEAFGGPGGKYPQYYWAYEELRRAGVEFPERSRDAAPIFTPPVTSSSLRQYQPGFGMPSNSSIRLDEAMASETETLSLSSLESMRSVMELLSDMLQAVNPNSREAVKDEVIVDLVSRCRSNQKKLMEMLNSTGDEELLGQGLTLNDDLRSLLAKHDSIASGSPLPIEPKKSTASSNEEKDFSERPSEVRDVSPKSNATSTPPTAIVASNPLVDEDEEDDDFAQLARRFLVKLLGVSSCRSTKHRTMSTGSVEGAENSNVSPHAEVSTSIPNNALALPDPPSQVRTTSKEQDIIDLLSITLSTTSTSPRTPQTQQTISGQATNQVPTPPTTQGYPYGPQHYPGQASYNNYIAPWAQPQFSSQPRYPSQSQYQPQLQPSQQQYSSQFHSQYPPQPQPRPQTQSQFTSQSKPQYPPQPQPQPQPQPLQQNIQQMERPPQQQPHYPQTFNYPPPPWATAPSTSSQSPVSAAAPNPFQVSAASAPVRTLQNYNSFPDRANNVPATNGELHMNSAQRPSSPLTAQGQKPFIPSYRLFEDLNVLGKSDAGLKATSSTSTGFSGMSGPSMVGGRK</sequence>
<evidence type="ECO:0000259" key="8">
    <source>
        <dbReference type="PROSITE" id="PS50909"/>
    </source>
</evidence>
<feature type="compositionally biased region" description="Low complexity" evidence="6">
    <location>
        <begin position="472"/>
        <end position="504"/>
    </location>
</feature>
<feature type="compositionally biased region" description="Low complexity" evidence="6">
    <location>
        <begin position="569"/>
        <end position="583"/>
    </location>
</feature>
<comment type="similarity">
    <text evidence="2">Belongs to the TOM1 family.</text>
</comment>
<feature type="region of interest" description="Disordered" evidence="6">
    <location>
        <begin position="602"/>
        <end position="636"/>
    </location>
</feature>
<feature type="compositionally biased region" description="Low complexity" evidence="6">
    <location>
        <begin position="512"/>
        <end position="524"/>
    </location>
</feature>
<dbReference type="AlphaFoldDB" id="A0AAP0J1C4"/>
<evidence type="ECO:0000256" key="3">
    <source>
        <dbReference type="ARBA" id="ARBA00022448"/>
    </source>
</evidence>
<evidence type="ECO:0000259" key="7">
    <source>
        <dbReference type="PROSITE" id="PS50179"/>
    </source>
</evidence>
<dbReference type="FunFam" id="1.25.40.90:FF:000028">
    <property type="entry name" value="TOM1-like protein 2"/>
    <property type="match status" value="1"/>
</dbReference>
<keyword evidence="4" id="KW-0653">Protein transport</keyword>
<comment type="subcellular location">
    <subcellularLocation>
        <location evidence="1">Membrane</location>
        <topology evidence="1">Peripheral membrane protein</topology>
    </subcellularLocation>
</comment>
<feature type="compositionally biased region" description="Polar residues" evidence="6">
    <location>
        <begin position="622"/>
        <end position="635"/>
    </location>
</feature>
<feature type="region of interest" description="Disordered" evidence="6">
    <location>
        <begin position="659"/>
        <end position="682"/>
    </location>
</feature>
<feature type="compositionally biased region" description="Low complexity" evidence="6">
    <location>
        <begin position="662"/>
        <end position="676"/>
    </location>
</feature>
<dbReference type="SMART" id="SM00288">
    <property type="entry name" value="VHS"/>
    <property type="match status" value="1"/>
</dbReference>
<feature type="compositionally biased region" description="Polar residues" evidence="6">
    <location>
        <begin position="308"/>
        <end position="317"/>
    </location>
</feature>
<feature type="region of interest" description="Disordered" evidence="6">
    <location>
        <begin position="359"/>
        <end position="380"/>
    </location>
</feature>
<dbReference type="InterPro" id="IPR002014">
    <property type="entry name" value="VHS_dom"/>
</dbReference>
<dbReference type="InterPro" id="IPR004152">
    <property type="entry name" value="GAT_dom"/>
</dbReference>
<evidence type="ECO:0000256" key="4">
    <source>
        <dbReference type="ARBA" id="ARBA00022927"/>
    </source>
</evidence>
<dbReference type="GO" id="GO:0035091">
    <property type="term" value="F:phosphatidylinositol binding"/>
    <property type="evidence" value="ECO:0007669"/>
    <property type="project" value="InterPro"/>
</dbReference>